<dbReference type="InterPro" id="IPR011089">
    <property type="entry name" value="GmrSD_C"/>
</dbReference>
<dbReference type="GO" id="GO:0004519">
    <property type="term" value="F:endonuclease activity"/>
    <property type="evidence" value="ECO:0007669"/>
    <property type="project" value="UniProtKB-KW"/>
</dbReference>
<proteinExistence type="predicted"/>
<evidence type="ECO:0000313" key="4">
    <source>
        <dbReference type="Proteomes" id="UP000291838"/>
    </source>
</evidence>
<protein>
    <submittedName>
        <fullName evidence="3">HNH endonuclease</fullName>
    </submittedName>
</protein>
<accession>A0A4Q2RTR9</accession>
<organism evidence="3 4">
    <name type="scientific">Nocardioides glacieisoli</name>
    <dbReference type="NCBI Taxonomy" id="1168730"/>
    <lineage>
        <taxon>Bacteria</taxon>
        <taxon>Bacillati</taxon>
        <taxon>Actinomycetota</taxon>
        <taxon>Actinomycetes</taxon>
        <taxon>Propionibacteriales</taxon>
        <taxon>Nocardioidaceae</taxon>
        <taxon>Nocardioides</taxon>
    </lineage>
</organism>
<dbReference type="Pfam" id="PF07510">
    <property type="entry name" value="GmrSD_C"/>
    <property type="match status" value="1"/>
</dbReference>
<dbReference type="PANTHER" id="PTHR24094">
    <property type="entry name" value="SECRETED PROTEIN"/>
    <property type="match status" value="1"/>
</dbReference>
<keyword evidence="3" id="KW-0540">Nuclease</keyword>
<evidence type="ECO:0000259" key="2">
    <source>
        <dbReference type="Pfam" id="PF07510"/>
    </source>
</evidence>
<name>A0A4Q2RTR9_9ACTN</name>
<feature type="chain" id="PRO_5020562667" evidence="1">
    <location>
        <begin position="27"/>
        <end position="228"/>
    </location>
</feature>
<feature type="signal peptide" evidence="1">
    <location>
        <begin position="1"/>
        <end position="26"/>
    </location>
</feature>
<feature type="domain" description="GmrSD restriction endonucleases C-terminal" evidence="2">
    <location>
        <begin position="93"/>
        <end position="220"/>
    </location>
</feature>
<reference evidence="3 4" key="1">
    <citation type="submission" date="2019-01" db="EMBL/GenBank/DDBJ databases">
        <title>Novel species of Nocardioides.</title>
        <authorList>
            <person name="Liu Q."/>
            <person name="Xin Y.-H."/>
        </authorList>
    </citation>
    <scope>NUCLEOTIDE SEQUENCE [LARGE SCALE GENOMIC DNA]</scope>
    <source>
        <strain evidence="3 4">HLT3-15</strain>
    </source>
</reference>
<evidence type="ECO:0000313" key="3">
    <source>
        <dbReference type="EMBL" id="RYB91209.1"/>
    </source>
</evidence>
<dbReference type="OrthoDB" id="5196645at2"/>
<sequence>MRDLSRLAAAACTLVLAVSGATPAQAAGSSRTSPDEQRILDLLGQARIVGDIDYQPGYDRDCDPGGCVFGEPWTDDHDGPKGRNGCTTREDVLLMQMKDIEMRWGSRCRIYEARLRDPYSGERMTWRDDGYFISIDHVYPLARAWHGGAWAWPLRKRIAFANDVRRELLAVSARTNQAKEADGPADWLPPWRRSHCDYVRRYVRVAVAWDLPLTTADADAVRRVAATC</sequence>
<dbReference type="Proteomes" id="UP000291838">
    <property type="component" value="Unassembled WGS sequence"/>
</dbReference>
<keyword evidence="3" id="KW-0255">Endonuclease</keyword>
<dbReference type="PANTHER" id="PTHR24094:SF15">
    <property type="entry name" value="AMP-DEPENDENT SYNTHETASE_LIGASE DOMAIN-CONTAINING PROTEIN-RELATED"/>
    <property type="match status" value="1"/>
</dbReference>
<comment type="caution">
    <text evidence="3">The sequence shown here is derived from an EMBL/GenBank/DDBJ whole genome shotgun (WGS) entry which is preliminary data.</text>
</comment>
<keyword evidence="3" id="KW-0378">Hydrolase</keyword>
<dbReference type="EMBL" id="SDWS01000003">
    <property type="protein sequence ID" value="RYB91209.1"/>
    <property type="molecule type" value="Genomic_DNA"/>
</dbReference>
<gene>
    <name evidence="3" type="ORF">EUA06_07700</name>
</gene>
<keyword evidence="4" id="KW-1185">Reference proteome</keyword>
<dbReference type="RefSeq" id="WP_129474462.1">
    <property type="nucleotide sequence ID" value="NZ_SDWS01000003.1"/>
</dbReference>
<dbReference type="AlphaFoldDB" id="A0A4Q2RTR9"/>
<evidence type="ECO:0000256" key="1">
    <source>
        <dbReference type="SAM" id="SignalP"/>
    </source>
</evidence>
<keyword evidence="1" id="KW-0732">Signal</keyword>